<dbReference type="Proteomes" id="UP001160550">
    <property type="component" value="Unassembled WGS sequence"/>
</dbReference>
<comment type="caution">
    <text evidence="1">The sequence shown here is derived from an EMBL/GenBank/DDBJ whole genome shotgun (WGS) entry which is preliminary data.</text>
</comment>
<dbReference type="InterPro" id="IPR029068">
    <property type="entry name" value="Glyas_Bleomycin-R_OHBP_Dase"/>
</dbReference>
<dbReference type="EMBL" id="JARYGX010000007">
    <property type="protein sequence ID" value="MDH7451880.1"/>
    <property type="molecule type" value="Genomic_DNA"/>
</dbReference>
<proteinExistence type="predicted"/>
<dbReference type="SUPFAM" id="SSF54593">
    <property type="entry name" value="Glyoxalase/Bleomycin resistance protein/Dihydroxybiphenyl dioxygenase"/>
    <property type="match status" value="1"/>
</dbReference>
<reference evidence="1" key="1">
    <citation type="journal article" date="2007" name="Int. J. Syst. Evol. Microbiol.">
        <title>Luteimonas composti sp. nov., a moderately thermophilic bacterium isolated from food waste.</title>
        <authorList>
            <person name="Young C.C."/>
            <person name="Kampfer P."/>
            <person name="Chen W.M."/>
            <person name="Yen W.S."/>
            <person name="Arun A.B."/>
            <person name="Lai W.A."/>
            <person name="Shen F.T."/>
            <person name="Rekha P.D."/>
            <person name="Lin K.Y."/>
            <person name="Chou J.H."/>
        </authorList>
    </citation>
    <scope>NUCLEOTIDE SEQUENCE</scope>
    <source>
        <strain evidence="1">CC-YY355</strain>
    </source>
</reference>
<dbReference type="PANTHER" id="PTHR36503:SF2">
    <property type="entry name" value="BLR2408 PROTEIN"/>
    <property type="match status" value="1"/>
</dbReference>
<evidence type="ECO:0000313" key="1">
    <source>
        <dbReference type="EMBL" id="MDH7451880.1"/>
    </source>
</evidence>
<dbReference type="Gene3D" id="3.10.180.10">
    <property type="entry name" value="2,3-Dihydroxybiphenyl 1,2-Dioxygenase, domain 1"/>
    <property type="match status" value="1"/>
</dbReference>
<gene>
    <name evidence="1" type="ORF">QF205_02145</name>
</gene>
<dbReference type="PANTHER" id="PTHR36503">
    <property type="entry name" value="BLR2520 PROTEIN"/>
    <property type="match status" value="1"/>
</dbReference>
<organism evidence="1 2">
    <name type="scientific">Luteimonas composti</name>
    <dbReference type="NCBI Taxonomy" id="398257"/>
    <lineage>
        <taxon>Bacteria</taxon>
        <taxon>Pseudomonadati</taxon>
        <taxon>Pseudomonadota</taxon>
        <taxon>Gammaproteobacteria</taxon>
        <taxon>Lysobacterales</taxon>
        <taxon>Lysobacteraceae</taxon>
        <taxon>Luteimonas</taxon>
    </lineage>
</organism>
<accession>A0ABT6MMQ4</accession>
<sequence>MSRQVFVNLPARELSVSVAFFTGPGFRFDPRFSDGNATWMVVADGIRVMLQVEPFVQTFTDRRIADARSHAEVLVWRSCHREAEVDDLAARAVSADGRAHRTPQDHGFMYAHGFGDPDGHLRELVRMRSTPA</sequence>
<reference evidence="1" key="2">
    <citation type="submission" date="2023-04" db="EMBL/GenBank/DDBJ databases">
        <authorList>
            <person name="Sun J.-Q."/>
        </authorList>
    </citation>
    <scope>NUCLEOTIDE SEQUENCE</scope>
    <source>
        <strain evidence="1">CC-YY355</strain>
    </source>
</reference>
<keyword evidence="2" id="KW-1185">Reference proteome</keyword>
<evidence type="ECO:0000313" key="2">
    <source>
        <dbReference type="Proteomes" id="UP001160550"/>
    </source>
</evidence>
<name>A0ABT6MMQ4_9GAMM</name>
<dbReference type="RefSeq" id="WP_280941087.1">
    <property type="nucleotide sequence ID" value="NZ_JARYGX010000007.1"/>
</dbReference>
<protein>
    <submittedName>
        <fullName evidence="1">Glyoxalase</fullName>
    </submittedName>
</protein>